<feature type="transmembrane region" description="Helical" evidence="4">
    <location>
        <begin position="102"/>
        <end position="121"/>
    </location>
</feature>
<dbReference type="SUPFAM" id="SSF46689">
    <property type="entry name" value="Homeodomain-like"/>
    <property type="match status" value="1"/>
</dbReference>
<dbReference type="EMBL" id="CP151767">
    <property type="protein sequence ID" value="WZU67606.1"/>
    <property type="molecule type" value="Genomic_DNA"/>
</dbReference>
<evidence type="ECO:0000256" key="2">
    <source>
        <dbReference type="ARBA" id="ARBA00023125"/>
    </source>
</evidence>
<dbReference type="SMART" id="SM00342">
    <property type="entry name" value="HTH_ARAC"/>
    <property type="match status" value="1"/>
</dbReference>
<keyword evidence="7" id="KW-1185">Reference proteome</keyword>
<dbReference type="Gene3D" id="1.10.10.60">
    <property type="entry name" value="Homeodomain-like"/>
    <property type="match status" value="2"/>
</dbReference>
<feature type="domain" description="HTH araC/xylS-type" evidence="5">
    <location>
        <begin position="288"/>
        <end position="389"/>
    </location>
</feature>
<keyword evidence="1" id="KW-0805">Transcription regulation</keyword>
<keyword evidence="2" id="KW-0238">DNA-binding</keyword>
<gene>
    <name evidence="6" type="ORF">AABB31_22300</name>
</gene>
<feature type="transmembrane region" description="Helical" evidence="4">
    <location>
        <begin position="32"/>
        <end position="50"/>
    </location>
</feature>
<evidence type="ECO:0000313" key="6">
    <source>
        <dbReference type="EMBL" id="WZU67606.1"/>
    </source>
</evidence>
<accession>A0AAN0NIW4</accession>
<dbReference type="PROSITE" id="PS01124">
    <property type="entry name" value="HTH_ARAC_FAMILY_2"/>
    <property type="match status" value="1"/>
</dbReference>
<keyword evidence="4" id="KW-1133">Transmembrane helix</keyword>
<feature type="transmembrane region" description="Helical" evidence="4">
    <location>
        <begin position="141"/>
        <end position="168"/>
    </location>
</feature>
<dbReference type="AlphaFoldDB" id="A0AAN0NIW4"/>
<dbReference type="KEGG" id="yrh:AABB31_22300"/>
<keyword evidence="4" id="KW-0812">Transmembrane</keyword>
<dbReference type="PANTHER" id="PTHR43280:SF2">
    <property type="entry name" value="HTH-TYPE TRANSCRIPTIONAL REGULATOR EXSA"/>
    <property type="match status" value="1"/>
</dbReference>
<dbReference type="RefSeq" id="WP_342076916.1">
    <property type="nucleotide sequence ID" value="NZ_CP151767.2"/>
</dbReference>
<protein>
    <submittedName>
        <fullName evidence="6">Helix-turn-helix domain-containing protein</fullName>
    </submittedName>
</protein>
<feature type="transmembrane region" description="Helical" evidence="4">
    <location>
        <begin position="192"/>
        <end position="215"/>
    </location>
</feature>
<evidence type="ECO:0000259" key="5">
    <source>
        <dbReference type="PROSITE" id="PS01124"/>
    </source>
</evidence>
<feature type="transmembrane region" description="Helical" evidence="4">
    <location>
        <begin position="6"/>
        <end position="25"/>
    </location>
</feature>
<dbReference type="InterPro" id="IPR018060">
    <property type="entry name" value="HTH_AraC"/>
</dbReference>
<evidence type="ECO:0000313" key="7">
    <source>
        <dbReference type="Proteomes" id="UP001470809"/>
    </source>
</evidence>
<dbReference type="Pfam" id="PF12833">
    <property type="entry name" value="HTH_18"/>
    <property type="match status" value="1"/>
</dbReference>
<keyword evidence="4" id="KW-0472">Membrane</keyword>
<evidence type="ECO:0000256" key="4">
    <source>
        <dbReference type="SAM" id="Phobius"/>
    </source>
</evidence>
<dbReference type="InterPro" id="IPR018062">
    <property type="entry name" value="HTH_AraC-typ_CS"/>
</dbReference>
<reference evidence="6" key="1">
    <citation type="submission" date="2024-08" db="EMBL/GenBank/DDBJ databases">
        <title>Phylogenomic analyses of a clade within the roseobacter group suggest taxonomic reassignments of species of the genera Aestuariivita, Citreicella, Loktanella, Nautella, Pelagibaca, Ruegeria, Thalassobius, Thiobacimonas and Tropicibacter, and the proposal o.</title>
        <authorList>
            <person name="Jeon C.O."/>
        </authorList>
    </citation>
    <scope>NUCLEOTIDE SEQUENCE</scope>
    <source>
        <strain evidence="6">SS1-5</strain>
    </source>
</reference>
<feature type="transmembrane region" description="Helical" evidence="4">
    <location>
        <begin position="70"/>
        <end position="90"/>
    </location>
</feature>
<keyword evidence="3" id="KW-0804">Transcription</keyword>
<dbReference type="InterPro" id="IPR009057">
    <property type="entry name" value="Homeodomain-like_sf"/>
</dbReference>
<evidence type="ECO:0000256" key="3">
    <source>
        <dbReference type="ARBA" id="ARBA00023163"/>
    </source>
</evidence>
<evidence type="ECO:0000256" key="1">
    <source>
        <dbReference type="ARBA" id="ARBA00023015"/>
    </source>
</evidence>
<dbReference type="GO" id="GO:0003700">
    <property type="term" value="F:DNA-binding transcription factor activity"/>
    <property type="evidence" value="ECO:0007669"/>
    <property type="project" value="InterPro"/>
</dbReference>
<dbReference type="GO" id="GO:0043565">
    <property type="term" value="F:sequence-specific DNA binding"/>
    <property type="evidence" value="ECO:0007669"/>
    <property type="project" value="InterPro"/>
</dbReference>
<proteinExistence type="predicted"/>
<name>A0AAN0NIW4_9RHOB</name>
<dbReference type="Proteomes" id="UP001470809">
    <property type="component" value="Chromosome"/>
</dbReference>
<sequence length="398" mass="44113">MDQVIVEITSTATIAIAAFGIAFCLTQTKYSYVSRSFAMFLGAVAVNNVPDAFRQLLEGTDEFFVQLAELLIWFPSSLCLAPLFWLYVYSLTSPTDQRPARVYRHLLLPGFAVLVGLLIAVTPNDVWVLLNTDTIDTTSAWSMVLLSVMALLQLVVFVQVGVYLLLIVRRLTRYRIKLRDVYSSTEAHELRWIYVIGGLGALFWLASVSIQFLVLSPEQEGALAAVLSVASLSGLALIATTTLWGLRQRPPLVPDMDDAQTAEIMEDQPAGKYEKSALSAEASARIARKLRAAMDKDQLHRDPNLSLWALARHVGASPNYISQTLSEEIGESFFDFVNGYRIAEAKDLLANTDDTVLAITYEVGFNARSSFYNAFKRLTGQTPTSYRKTLSQRAGVDD</sequence>
<dbReference type="PANTHER" id="PTHR43280">
    <property type="entry name" value="ARAC-FAMILY TRANSCRIPTIONAL REGULATOR"/>
    <property type="match status" value="1"/>
</dbReference>
<organism evidence="6 7">
    <name type="scientific">Yoonia rhodophyticola</name>
    <dbReference type="NCBI Taxonomy" id="3137370"/>
    <lineage>
        <taxon>Bacteria</taxon>
        <taxon>Pseudomonadati</taxon>
        <taxon>Pseudomonadota</taxon>
        <taxon>Alphaproteobacteria</taxon>
        <taxon>Rhodobacterales</taxon>
        <taxon>Paracoccaceae</taxon>
        <taxon>Yoonia</taxon>
    </lineage>
</organism>
<feature type="transmembrane region" description="Helical" evidence="4">
    <location>
        <begin position="221"/>
        <end position="246"/>
    </location>
</feature>
<dbReference type="PROSITE" id="PS00041">
    <property type="entry name" value="HTH_ARAC_FAMILY_1"/>
    <property type="match status" value="1"/>
</dbReference>